<reference evidence="1" key="1">
    <citation type="submission" date="2020-11" db="EMBL/GenBank/DDBJ databases">
        <authorList>
            <consortium name="DOE Joint Genome Institute"/>
            <person name="Ahrendt S."/>
            <person name="Riley R."/>
            <person name="Andreopoulos W."/>
            <person name="Labutti K."/>
            <person name="Pangilinan J."/>
            <person name="Ruiz-Duenas F.J."/>
            <person name="Barrasa J.M."/>
            <person name="Sanchez-Garcia M."/>
            <person name="Camarero S."/>
            <person name="Miyauchi S."/>
            <person name="Serrano A."/>
            <person name="Linde D."/>
            <person name="Babiker R."/>
            <person name="Drula E."/>
            <person name="Ayuso-Fernandez I."/>
            <person name="Pacheco R."/>
            <person name="Padilla G."/>
            <person name="Ferreira P."/>
            <person name="Barriuso J."/>
            <person name="Kellner H."/>
            <person name="Castanera R."/>
            <person name="Alfaro M."/>
            <person name="Ramirez L."/>
            <person name="Pisabarro A.G."/>
            <person name="Kuo A."/>
            <person name="Tritt A."/>
            <person name="Lipzen A."/>
            <person name="He G."/>
            <person name="Yan M."/>
            <person name="Ng V."/>
            <person name="Cullen D."/>
            <person name="Martin F."/>
            <person name="Rosso M.-N."/>
            <person name="Henrissat B."/>
            <person name="Hibbett D."/>
            <person name="Martinez A.T."/>
            <person name="Grigoriev I.V."/>
        </authorList>
    </citation>
    <scope>NUCLEOTIDE SEQUENCE</scope>
    <source>
        <strain evidence="1">AH 40177</strain>
    </source>
</reference>
<evidence type="ECO:0000313" key="1">
    <source>
        <dbReference type="EMBL" id="KAF9063029.1"/>
    </source>
</evidence>
<protein>
    <submittedName>
        <fullName evidence="1">Uncharacterized protein</fullName>
    </submittedName>
</protein>
<proteinExistence type="predicted"/>
<gene>
    <name evidence="1" type="ORF">BDP27DRAFT_1232746</name>
</gene>
<keyword evidence="2" id="KW-1185">Reference proteome</keyword>
<feature type="non-terminal residue" evidence="1">
    <location>
        <position position="236"/>
    </location>
</feature>
<comment type="caution">
    <text evidence="1">The sequence shown here is derived from an EMBL/GenBank/DDBJ whole genome shotgun (WGS) entry which is preliminary data.</text>
</comment>
<organism evidence="1 2">
    <name type="scientific">Rhodocollybia butyracea</name>
    <dbReference type="NCBI Taxonomy" id="206335"/>
    <lineage>
        <taxon>Eukaryota</taxon>
        <taxon>Fungi</taxon>
        <taxon>Dikarya</taxon>
        <taxon>Basidiomycota</taxon>
        <taxon>Agaricomycotina</taxon>
        <taxon>Agaricomycetes</taxon>
        <taxon>Agaricomycetidae</taxon>
        <taxon>Agaricales</taxon>
        <taxon>Marasmiineae</taxon>
        <taxon>Omphalotaceae</taxon>
        <taxon>Rhodocollybia</taxon>
    </lineage>
</organism>
<evidence type="ECO:0000313" key="2">
    <source>
        <dbReference type="Proteomes" id="UP000772434"/>
    </source>
</evidence>
<dbReference type="AlphaFoldDB" id="A0A9P5PCF2"/>
<accession>A0A9P5PCF2</accession>
<dbReference type="OrthoDB" id="3259294at2759"/>
<dbReference type="Proteomes" id="UP000772434">
    <property type="component" value="Unassembled WGS sequence"/>
</dbReference>
<sequence length="236" mass="27791">MYLLGNPDHYTNHSFISLPWRRFVHQVEIDTTCNKIHTLYETEDDLIQIKKVNGNYVGLSPVINYTRRPKEFEDLCVYDWICLHRSQRIVKTNYDNDNDNNGNLSDVDEHLETLRKAEQTCPVEIPINCSRPLHTHPLYPTHVYHCVHDKSDIVANFIGGTLPRYDKGDQEYYACCMLTLFKPWRTGNDLENIEDTWNSAFTASLFSDQQLELMRNIQMKHECRDAWDDFSLQQSK</sequence>
<name>A0A9P5PCF2_9AGAR</name>
<dbReference type="EMBL" id="JADNRY010000156">
    <property type="protein sequence ID" value="KAF9063029.1"/>
    <property type="molecule type" value="Genomic_DNA"/>
</dbReference>